<keyword evidence="5" id="KW-0479">Metal-binding</keyword>
<evidence type="ECO:0000313" key="9">
    <source>
        <dbReference type="EMBL" id="KAJ8933855.1"/>
    </source>
</evidence>
<dbReference type="InterPro" id="IPR027806">
    <property type="entry name" value="HARBI1_dom"/>
</dbReference>
<dbReference type="GO" id="GO:0005634">
    <property type="term" value="C:nucleus"/>
    <property type="evidence" value="ECO:0007669"/>
    <property type="project" value="UniProtKB-SubCell"/>
</dbReference>
<evidence type="ECO:0000256" key="6">
    <source>
        <dbReference type="ARBA" id="ARBA00022801"/>
    </source>
</evidence>
<keyword evidence="4" id="KW-0540">Nuclease</keyword>
<keyword evidence="7" id="KW-0539">Nucleus</keyword>
<dbReference type="Pfam" id="PF13359">
    <property type="entry name" value="DDE_Tnp_4"/>
    <property type="match status" value="1"/>
</dbReference>
<evidence type="ECO:0000256" key="1">
    <source>
        <dbReference type="ARBA" id="ARBA00001968"/>
    </source>
</evidence>
<dbReference type="EMBL" id="JAPWTK010001150">
    <property type="protein sequence ID" value="KAJ8933855.1"/>
    <property type="molecule type" value="Genomic_DNA"/>
</dbReference>
<protein>
    <recommendedName>
        <fullName evidence="8">DDE Tnp4 domain-containing protein</fullName>
    </recommendedName>
</protein>
<dbReference type="GO" id="GO:0046872">
    <property type="term" value="F:metal ion binding"/>
    <property type="evidence" value="ECO:0007669"/>
    <property type="project" value="UniProtKB-KW"/>
</dbReference>
<dbReference type="AlphaFoldDB" id="A0AAV8X533"/>
<comment type="caution">
    <text evidence="9">The sequence shown here is derived from an EMBL/GenBank/DDBJ whole genome shotgun (WGS) entry which is preliminary data.</text>
</comment>
<dbReference type="Proteomes" id="UP001162162">
    <property type="component" value="Unassembled WGS sequence"/>
</dbReference>
<comment type="similarity">
    <text evidence="3">Belongs to the HARBI1 family.</text>
</comment>
<evidence type="ECO:0000256" key="5">
    <source>
        <dbReference type="ARBA" id="ARBA00022723"/>
    </source>
</evidence>
<evidence type="ECO:0000313" key="10">
    <source>
        <dbReference type="Proteomes" id="UP001162162"/>
    </source>
</evidence>
<evidence type="ECO:0000259" key="8">
    <source>
        <dbReference type="Pfam" id="PF13359"/>
    </source>
</evidence>
<keyword evidence="6" id="KW-0378">Hydrolase</keyword>
<reference evidence="9" key="1">
    <citation type="journal article" date="2023" name="Insect Mol. Biol.">
        <title>Genome sequencing provides insights into the evolution of gene families encoding plant cell wall-degrading enzymes in longhorned beetles.</title>
        <authorList>
            <person name="Shin N.R."/>
            <person name="Okamura Y."/>
            <person name="Kirsch R."/>
            <person name="Pauchet Y."/>
        </authorList>
    </citation>
    <scope>NUCLEOTIDE SEQUENCE</scope>
    <source>
        <strain evidence="9">AMC_N1</strain>
    </source>
</reference>
<comment type="subcellular location">
    <subcellularLocation>
        <location evidence="2">Nucleus</location>
    </subcellularLocation>
</comment>
<sequence length="293" mass="34473">MGYTIIKRLRRSKSRTKWFKTWLLRKDLHHMQLLKVIQDDPDDFKNYLRMNENTFNYLLFLVKGALTKQDTVMTKAIPPEERLIATLRYLATGRYYNCLRFSAGISEQALGYIIPETCRVLYEVLRKEYMKCPRTKEEWIEVAEEFRNRWQFINCGGALDGKHIRITKPPHSGATYYNYKGFYSIALMALVNADYKFIWLDVGQQGRISDGAVFEWTPSYVTQSTFDRLNKKTWTIDKGDWRNEIYEELTPLQPCGAKNVSTCAKKTRDEYCEFFNTSGKVEWQETMIAKGKA</sequence>
<accession>A0AAV8X533</accession>
<dbReference type="PANTHER" id="PTHR22930:SF269">
    <property type="entry name" value="NUCLEASE HARBI1-LIKE PROTEIN"/>
    <property type="match status" value="1"/>
</dbReference>
<evidence type="ECO:0000256" key="7">
    <source>
        <dbReference type="ARBA" id="ARBA00023242"/>
    </source>
</evidence>
<evidence type="ECO:0000256" key="4">
    <source>
        <dbReference type="ARBA" id="ARBA00022722"/>
    </source>
</evidence>
<proteinExistence type="inferred from homology"/>
<name>A0AAV8X533_9CUCU</name>
<evidence type="ECO:0000256" key="3">
    <source>
        <dbReference type="ARBA" id="ARBA00006958"/>
    </source>
</evidence>
<dbReference type="InterPro" id="IPR045249">
    <property type="entry name" value="HARBI1-like"/>
</dbReference>
<dbReference type="GO" id="GO:0004518">
    <property type="term" value="F:nuclease activity"/>
    <property type="evidence" value="ECO:0007669"/>
    <property type="project" value="UniProtKB-KW"/>
</dbReference>
<feature type="domain" description="DDE Tnp4" evidence="8">
    <location>
        <begin position="159"/>
        <end position="220"/>
    </location>
</feature>
<evidence type="ECO:0000256" key="2">
    <source>
        <dbReference type="ARBA" id="ARBA00004123"/>
    </source>
</evidence>
<gene>
    <name evidence="9" type="ORF">NQ318_004686</name>
</gene>
<keyword evidence="10" id="KW-1185">Reference proteome</keyword>
<dbReference type="PANTHER" id="PTHR22930">
    <property type="match status" value="1"/>
</dbReference>
<comment type="cofactor">
    <cofactor evidence="1">
        <name>a divalent metal cation</name>
        <dbReference type="ChEBI" id="CHEBI:60240"/>
    </cofactor>
</comment>
<organism evidence="9 10">
    <name type="scientific">Aromia moschata</name>
    <dbReference type="NCBI Taxonomy" id="1265417"/>
    <lineage>
        <taxon>Eukaryota</taxon>
        <taxon>Metazoa</taxon>
        <taxon>Ecdysozoa</taxon>
        <taxon>Arthropoda</taxon>
        <taxon>Hexapoda</taxon>
        <taxon>Insecta</taxon>
        <taxon>Pterygota</taxon>
        <taxon>Neoptera</taxon>
        <taxon>Endopterygota</taxon>
        <taxon>Coleoptera</taxon>
        <taxon>Polyphaga</taxon>
        <taxon>Cucujiformia</taxon>
        <taxon>Chrysomeloidea</taxon>
        <taxon>Cerambycidae</taxon>
        <taxon>Cerambycinae</taxon>
        <taxon>Callichromatini</taxon>
        <taxon>Aromia</taxon>
    </lineage>
</organism>
<dbReference type="GO" id="GO:0016787">
    <property type="term" value="F:hydrolase activity"/>
    <property type="evidence" value="ECO:0007669"/>
    <property type="project" value="UniProtKB-KW"/>
</dbReference>